<dbReference type="Gene3D" id="2.20.110.10">
    <property type="entry name" value="Histone H3 K4-specific methyltransferase SET7/9 N-terminal domain"/>
    <property type="match status" value="2"/>
</dbReference>
<dbReference type="SUPFAM" id="SSF82185">
    <property type="entry name" value="Histone H3 K4-specific methyltransferase SET7/9 N-terminal domain"/>
    <property type="match status" value="1"/>
</dbReference>
<dbReference type="FunFam" id="2.20.110.10:FF:000002">
    <property type="entry name" value="Phosphatidylinositol 4-phosphate 5-kinase 8"/>
    <property type="match status" value="1"/>
</dbReference>
<dbReference type="AlphaFoldDB" id="A0A8T0FN56"/>
<dbReference type="GO" id="GO:0005829">
    <property type="term" value="C:cytosol"/>
    <property type="evidence" value="ECO:0007669"/>
    <property type="project" value="TreeGrafter"/>
</dbReference>
<sequence>MDENYEDEKGFYEGERKNGLRHGYGTYYFYSGARYNGEWKKGLKHGKGIFIYPDGSEYEGEWWENKRHGQGRYIYPNGDSYDGMWSLDKRQGFGLYCDEARKFYYRGYFHNDQLNGPTFVLMNNIQYTGNFRDGKVKVQHMPFPQYSPGMNPNESSSKTDQEQFSRTSIYPRALPGKTKQNRLTDNRQQMYTAHRRSRQLGNIIHKYIHQFMPKDGCIYIIQMEMDFIYNGCLFTTVAPKNKQTPSTNTPFVHAPKPFYRDMVSPRGGKNAKNTRDSDRLSGYIPMDAPASGIIYIRLLSATGHLSREGTRDLASVCAPRRKRRTSIHMATDPGGIHV</sequence>
<evidence type="ECO:0000313" key="4">
    <source>
        <dbReference type="Proteomes" id="UP000807504"/>
    </source>
</evidence>
<dbReference type="InterPro" id="IPR003409">
    <property type="entry name" value="MORN"/>
</dbReference>
<dbReference type="PANTHER" id="PTHR43215:SF14">
    <property type="entry name" value="RADIAL SPOKE HEAD 1 HOMOLOG"/>
    <property type="match status" value="1"/>
</dbReference>
<dbReference type="PANTHER" id="PTHR43215">
    <property type="entry name" value="RADIAL SPOKE HEAD 1 HOMOLOG"/>
    <property type="match status" value="1"/>
</dbReference>
<accession>A0A8T0FN56</accession>
<reference evidence="3" key="2">
    <citation type="submission" date="2020-06" db="EMBL/GenBank/DDBJ databases">
        <authorList>
            <person name="Sheffer M."/>
        </authorList>
    </citation>
    <scope>NUCLEOTIDE SEQUENCE</scope>
</reference>
<dbReference type="SMART" id="SM00698">
    <property type="entry name" value="MORN"/>
    <property type="match status" value="4"/>
</dbReference>
<dbReference type="Pfam" id="PF02493">
    <property type="entry name" value="MORN"/>
    <property type="match status" value="4"/>
</dbReference>
<evidence type="ECO:0000313" key="3">
    <source>
        <dbReference type="EMBL" id="KAF8791962.1"/>
    </source>
</evidence>
<reference evidence="3" key="1">
    <citation type="journal article" date="2020" name="bioRxiv">
        <title>Chromosome-level reference genome of the European wasp spider Argiope bruennichi: a resource for studies on range expansion and evolutionary adaptation.</title>
        <authorList>
            <person name="Sheffer M.M."/>
            <person name="Hoppe A."/>
            <person name="Krehenwinkel H."/>
            <person name="Uhl G."/>
            <person name="Kuss A.W."/>
            <person name="Jensen L."/>
            <person name="Jensen C."/>
            <person name="Gillespie R.G."/>
            <person name="Hoff K.J."/>
            <person name="Prost S."/>
        </authorList>
    </citation>
    <scope>NUCLEOTIDE SEQUENCE</scope>
</reference>
<organism evidence="3 4">
    <name type="scientific">Argiope bruennichi</name>
    <name type="common">Wasp spider</name>
    <name type="synonym">Aranea bruennichi</name>
    <dbReference type="NCBI Taxonomy" id="94029"/>
    <lineage>
        <taxon>Eukaryota</taxon>
        <taxon>Metazoa</taxon>
        <taxon>Ecdysozoa</taxon>
        <taxon>Arthropoda</taxon>
        <taxon>Chelicerata</taxon>
        <taxon>Arachnida</taxon>
        <taxon>Araneae</taxon>
        <taxon>Araneomorphae</taxon>
        <taxon>Entelegynae</taxon>
        <taxon>Araneoidea</taxon>
        <taxon>Araneidae</taxon>
        <taxon>Argiope</taxon>
    </lineage>
</organism>
<name>A0A8T0FN56_ARGBR</name>
<feature type="region of interest" description="Disordered" evidence="2">
    <location>
        <begin position="243"/>
        <end position="282"/>
    </location>
</feature>
<dbReference type="EMBL" id="JABXBU010000003">
    <property type="protein sequence ID" value="KAF8791962.1"/>
    <property type="molecule type" value="Genomic_DNA"/>
</dbReference>
<keyword evidence="4" id="KW-1185">Reference proteome</keyword>
<comment type="caution">
    <text evidence="3">The sequence shown here is derived from an EMBL/GenBank/DDBJ whole genome shotgun (WGS) entry which is preliminary data.</text>
</comment>
<evidence type="ECO:0000256" key="2">
    <source>
        <dbReference type="SAM" id="MobiDB-lite"/>
    </source>
</evidence>
<gene>
    <name evidence="3" type="ORF">HNY73_003620</name>
</gene>
<evidence type="ECO:0000256" key="1">
    <source>
        <dbReference type="ARBA" id="ARBA00022737"/>
    </source>
</evidence>
<proteinExistence type="predicted"/>
<keyword evidence="1" id="KW-0677">Repeat</keyword>
<dbReference type="Proteomes" id="UP000807504">
    <property type="component" value="Unassembled WGS sequence"/>
</dbReference>
<protein>
    <submittedName>
        <fullName evidence="3">Radial spoke head 1 like protein</fullName>
    </submittedName>
</protein>